<dbReference type="Proteomes" id="UP000469523">
    <property type="component" value="Unassembled WGS sequence"/>
</dbReference>
<dbReference type="AlphaFoldDB" id="A0A6N7XX15"/>
<evidence type="ECO:0000313" key="2">
    <source>
        <dbReference type="Proteomes" id="UP000469523"/>
    </source>
</evidence>
<organism evidence="1 2">
    <name type="scientific">Tissierella pigra</name>
    <dbReference type="NCBI Taxonomy" id="2607614"/>
    <lineage>
        <taxon>Bacteria</taxon>
        <taxon>Bacillati</taxon>
        <taxon>Bacillota</taxon>
        <taxon>Tissierellia</taxon>
        <taxon>Tissierellales</taxon>
        <taxon>Tissierellaceae</taxon>
        <taxon>Tissierella</taxon>
    </lineage>
</organism>
<dbReference type="EMBL" id="VUNQ01000010">
    <property type="protein sequence ID" value="MSU01104.1"/>
    <property type="molecule type" value="Genomic_DNA"/>
</dbReference>
<accession>A0A6N7XX15</accession>
<dbReference type="GO" id="GO:0003824">
    <property type="term" value="F:catalytic activity"/>
    <property type="evidence" value="ECO:0007669"/>
    <property type="project" value="InterPro"/>
</dbReference>
<proteinExistence type="predicted"/>
<comment type="caution">
    <text evidence="1">The sequence shown here is derived from an EMBL/GenBank/DDBJ whole genome shotgun (WGS) entry which is preliminary data.</text>
</comment>
<dbReference type="InterPro" id="IPR036551">
    <property type="entry name" value="Flavin_trans-like"/>
</dbReference>
<protein>
    <recommendedName>
        <fullName evidence="3">Flavoprotein domain-containing protein</fullName>
    </recommendedName>
</protein>
<sequence length="253" mass="28567">MKTRITSNVLEDISKRLLNGDNKWNQGNKESIIVAFNGSNNNLDKKIEEIKCLKNKGIKISLAFSFMAEQILDIGKITNILSPRNIYGESDIVRLKEISRNYSGIICPNITVNTISKISLGMIDSFVPNLIWTFMYQSKNVYMDFEGVKNYLGEETNNKEILSILEGHMDRAKKMGAIEIEHNKYTENIVIGVEDENIKSNSKSEENPDKKVITEKDILNLSSNSKLILPKGAIVTHLARDKASAKNIKIEMI</sequence>
<dbReference type="SUPFAM" id="SSF52507">
    <property type="entry name" value="Homo-oligomeric flavin-containing Cys decarboxylases, HFCD"/>
    <property type="match status" value="1"/>
</dbReference>
<dbReference type="RefSeq" id="WP_154439521.1">
    <property type="nucleotide sequence ID" value="NZ_VUNQ01000010.1"/>
</dbReference>
<keyword evidence="2" id="KW-1185">Reference proteome</keyword>
<dbReference type="Gene3D" id="3.40.50.1950">
    <property type="entry name" value="Flavin prenyltransferase-like"/>
    <property type="match status" value="1"/>
</dbReference>
<name>A0A6N7XX15_9FIRM</name>
<evidence type="ECO:0000313" key="1">
    <source>
        <dbReference type="EMBL" id="MSU01104.1"/>
    </source>
</evidence>
<evidence type="ECO:0008006" key="3">
    <source>
        <dbReference type="Google" id="ProtNLM"/>
    </source>
</evidence>
<gene>
    <name evidence="1" type="ORF">FYJ83_06435</name>
</gene>
<reference evidence="1 2" key="1">
    <citation type="submission" date="2019-09" db="EMBL/GenBank/DDBJ databases">
        <title>In-depth cultivation of the pig gut microbiome towards novel bacterial diversity and tailored functional studies.</title>
        <authorList>
            <person name="Wylensek D."/>
            <person name="Hitch T.C.A."/>
            <person name="Clavel T."/>
        </authorList>
    </citation>
    <scope>NUCLEOTIDE SEQUENCE [LARGE SCALE GENOMIC DNA]</scope>
    <source>
        <strain evidence="1 2">WCA3-693-APC-4?</strain>
    </source>
</reference>